<gene>
    <name evidence="1" type="ORF">JFY71_00215</name>
</gene>
<dbReference type="EMBL" id="CP066744">
    <property type="protein sequence ID" value="QQK07997.1"/>
    <property type="molecule type" value="Genomic_DNA"/>
</dbReference>
<protein>
    <submittedName>
        <fullName evidence="1">Phosphoribosylaminoimidazolesuccinocarboxamide synthase</fullName>
    </submittedName>
</protein>
<organism evidence="1 2">
    <name type="scientific">Miniphocaeibacter halophilus</name>
    <dbReference type="NCBI Taxonomy" id="2931922"/>
    <lineage>
        <taxon>Bacteria</taxon>
        <taxon>Bacillati</taxon>
        <taxon>Bacillota</taxon>
        <taxon>Tissierellia</taxon>
        <taxon>Tissierellales</taxon>
        <taxon>Peptoniphilaceae</taxon>
        <taxon>Miniphocaeibacter</taxon>
    </lineage>
</organism>
<accession>A0AC61MRC1</accession>
<dbReference type="Proteomes" id="UP000595814">
    <property type="component" value="Chromosome"/>
</dbReference>
<evidence type="ECO:0000313" key="2">
    <source>
        <dbReference type="Proteomes" id="UP000595814"/>
    </source>
</evidence>
<reference evidence="1 2" key="1">
    <citation type="journal article" date="2022" name="Int. J. Syst. Evol. Microbiol.">
        <title>Miniphocaeibacter halophilus sp. nov., an ammonium-tolerant acetate-producing bacterium isolated from a biogas system.</title>
        <authorList>
            <person name="Schnurer A."/>
            <person name="Singh A."/>
            <person name="Bi S."/>
            <person name="Qiao W."/>
            <person name="Westerholm M."/>
        </authorList>
    </citation>
    <scope>NUCLEOTIDE SEQUENCE [LARGE SCALE GENOMIC DNA]</scope>
    <source>
        <strain evidence="1 2">AMB_01</strain>
    </source>
</reference>
<keyword evidence="2" id="KW-1185">Reference proteome</keyword>
<sequence length="225" mass="25446">MELLYKGKTKDIYKGEDGNLVLQFKDDVTGVDGHFDPGANQVGLSIEGVGKENLKMSKFFFEKLKENNISTHYISADIENNTMVVKQAKVFGKGVEVICRYKAVGSFIRRYGLYAKEGMKLPAYTEITLKDDERNDPLITKDALSILNILDNEEYNMIVGLTKDISGIIKRELEKKGLTLYDIKLEFGKLDNGEIVLIDELSGGNMRVYKGDEYIDPMELGKYLF</sequence>
<proteinExistence type="predicted"/>
<name>A0AC61MRC1_9FIRM</name>
<evidence type="ECO:0000313" key="1">
    <source>
        <dbReference type="EMBL" id="QQK07997.1"/>
    </source>
</evidence>